<organism evidence="1 2">
    <name type="scientific">Paludifilum halophilum</name>
    <dbReference type="NCBI Taxonomy" id="1642702"/>
    <lineage>
        <taxon>Bacteria</taxon>
        <taxon>Bacillati</taxon>
        <taxon>Bacillota</taxon>
        <taxon>Bacilli</taxon>
        <taxon>Bacillales</taxon>
        <taxon>Thermoactinomycetaceae</taxon>
        <taxon>Paludifilum</taxon>
    </lineage>
</organism>
<protein>
    <submittedName>
        <fullName evidence="1">Uncharacterized protein</fullName>
    </submittedName>
</protein>
<evidence type="ECO:0000313" key="2">
    <source>
        <dbReference type="Proteomes" id="UP000215459"/>
    </source>
</evidence>
<reference evidence="1 2" key="1">
    <citation type="submission" date="2017-07" db="EMBL/GenBank/DDBJ databases">
        <title>The genome sequence of Paludifilum halophilum highlights mechanisms for microbial adaptation to high salt environemnts.</title>
        <authorList>
            <person name="Belbahri L."/>
        </authorList>
    </citation>
    <scope>NUCLEOTIDE SEQUENCE [LARGE SCALE GENOMIC DNA]</scope>
    <source>
        <strain evidence="1 2">DSM 102817</strain>
    </source>
</reference>
<sequence>MNHLPYGIFIVSNYILYESSSVENRKVQILTQIFPMMLTFKMKRSGLAIPGLFVHKINE</sequence>
<comment type="caution">
    <text evidence="1">The sequence shown here is derived from an EMBL/GenBank/DDBJ whole genome shotgun (WGS) entry which is preliminary data.</text>
</comment>
<gene>
    <name evidence="1" type="ORF">CHM34_17480</name>
</gene>
<evidence type="ECO:0000313" key="1">
    <source>
        <dbReference type="EMBL" id="OYD06252.1"/>
    </source>
</evidence>
<proteinExistence type="predicted"/>
<dbReference type="Proteomes" id="UP000215459">
    <property type="component" value="Unassembled WGS sequence"/>
</dbReference>
<accession>A0A235B1Y2</accession>
<keyword evidence="2" id="KW-1185">Reference proteome</keyword>
<dbReference type="AlphaFoldDB" id="A0A235B1Y2"/>
<dbReference type="EMBL" id="NOWF01000015">
    <property type="protein sequence ID" value="OYD06252.1"/>
    <property type="molecule type" value="Genomic_DNA"/>
</dbReference>
<name>A0A235B1Y2_9BACL</name>